<organism evidence="1 2">
    <name type="scientific">Candidatus Clostridium eludens</name>
    <dbReference type="NCBI Taxonomy" id="3381663"/>
    <lineage>
        <taxon>Bacteria</taxon>
        <taxon>Bacillati</taxon>
        <taxon>Bacillota</taxon>
        <taxon>Clostridia</taxon>
        <taxon>Eubacteriales</taxon>
        <taxon>Clostridiaceae</taxon>
        <taxon>Clostridium</taxon>
    </lineage>
</organism>
<accession>A0ABW8SUG0</accession>
<sequence length="84" mass="9316">MRIINIGFDNLIVAEEIQLILSTDGVSVKRKIAKAKEKGLLIDITRGRNRRSVILLKSGIMVLSTVNTKTLARRIQKESNEVGA</sequence>
<dbReference type="RefSeq" id="WP_406794714.1">
    <property type="nucleotide sequence ID" value="NZ_JBJHZX010000071.1"/>
</dbReference>
<dbReference type="PANTHER" id="PTHR38449:SF1">
    <property type="entry name" value="REGULATORY PROTEIN SSL2874-RELATED"/>
    <property type="match status" value="1"/>
</dbReference>
<dbReference type="InterPro" id="IPR007169">
    <property type="entry name" value="RemA-like"/>
</dbReference>
<protein>
    <submittedName>
        <fullName evidence="1">DUF370 domain-containing protein</fullName>
    </submittedName>
</protein>
<gene>
    <name evidence="1" type="ORF">ACJDU8_24060</name>
</gene>
<evidence type="ECO:0000313" key="1">
    <source>
        <dbReference type="EMBL" id="MFL0198606.1"/>
    </source>
</evidence>
<dbReference type="PANTHER" id="PTHR38449">
    <property type="entry name" value="REGULATORY PROTEIN TM_1690-RELATED"/>
    <property type="match status" value="1"/>
</dbReference>
<proteinExistence type="predicted"/>
<evidence type="ECO:0000313" key="2">
    <source>
        <dbReference type="Proteomes" id="UP001623660"/>
    </source>
</evidence>
<dbReference type="Pfam" id="PF04025">
    <property type="entry name" value="RemA-like"/>
    <property type="match status" value="1"/>
</dbReference>
<keyword evidence="2" id="KW-1185">Reference proteome</keyword>
<name>A0ABW8SUG0_9CLOT</name>
<dbReference type="Proteomes" id="UP001623660">
    <property type="component" value="Unassembled WGS sequence"/>
</dbReference>
<reference evidence="1 2" key="1">
    <citation type="submission" date="2024-11" db="EMBL/GenBank/DDBJ databases">
        <authorList>
            <person name="Heng Y.C."/>
            <person name="Lim A.C.H."/>
            <person name="Lee J.K.Y."/>
            <person name="Kittelmann S."/>
        </authorList>
    </citation>
    <scope>NUCLEOTIDE SEQUENCE [LARGE SCALE GENOMIC DNA]</scope>
    <source>
        <strain evidence="1 2">WILCCON 0269</strain>
    </source>
</reference>
<comment type="caution">
    <text evidence="1">The sequence shown here is derived from an EMBL/GenBank/DDBJ whole genome shotgun (WGS) entry which is preliminary data.</text>
</comment>
<dbReference type="EMBL" id="JBJHZX010000071">
    <property type="protein sequence ID" value="MFL0198606.1"/>
    <property type="molecule type" value="Genomic_DNA"/>
</dbReference>